<sequence>MTPFVLGSQGGWDMTSKIVAANVEQMKPLEAPNGGWNVSFEIVV</sequence>
<evidence type="ECO:0000313" key="2">
    <source>
        <dbReference type="Proteomes" id="UP000009183"/>
    </source>
</evidence>
<dbReference type="Proteomes" id="UP000009183">
    <property type="component" value="Chromosome 12"/>
</dbReference>
<name>D7TD58_VITVI</name>
<dbReference type="InParanoid" id="D7TD58"/>
<proteinExistence type="predicted"/>
<reference evidence="2" key="1">
    <citation type="journal article" date="2007" name="Nature">
        <title>The grapevine genome sequence suggests ancestral hexaploidization in major angiosperm phyla.</title>
        <authorList>
            <consortium name="The French-Italian Public Consortium for Grapevine Genome Characterization."/>
            <person name="Jaillon O."/>
            <person name="Aury J.-M."/>
            <person name="Noel B."/>
            <person name="Policriti A."/>
            <person name="Clepet C."/>
            <person name="Casagrande A."/>
            <person name="Choisne N."/>
            <person name="Aubourg S."/>
            <person name="Vitulo N."/>
            <person name="Jubin C."/>
            <person name="Vezzi A."/>
            <person name="Legeai F."/>
            <person name="Hugueney P."/>
            <person name="Dasilva C."/>
            <person name="Horner D."/>
            <person name="Mica E."/>
            <person name="Jublot D."/>
            <person name="Poulain J."/>
            <person name="Bruyere C."/>
            <person name="Billault A."/>
            <person name="Segurens B."/>
            <person name="Gouyvenoux M."/>
            <person name="Ugarte E."/>
            <person name="Cattonaro F."/>
            <person name="Anthouard V."/>
            <person name="Vico V."/>
            <person name="Del Fabbro C."/>
            <person name="Alaux M."/>
            <person name="Di Gaspero G."/>
            <person name="Dumas V."/>
            <person name="Felice N."/>
            <person name="Paillard S."/>
            <person name="Juman I."/>
            <person name="Moroldo M."/>
            <person name="Scalabrin S."/>
            <person name="Canaguier A."/>
            <person name="Le Clainche I."/>
            <person name="Malacrida G."/>
            <person name="Durand E."/>
            <person name="Pesole G."/>
            <person name="Laucou V."/>
            <person name="Chatelet P."/>
            <person name="Merdinoglu D."/>
            <person name="Delledonne M."/>
            <person name="Pezzotti M."/>
            <person name="Lecharny A."/>
            <person name="Scarpelli C."/>
            <person name="Artiguenave F."/>
            <person name="Pe M.E."/>
            <person name="Valle G."/>
            <person name="Morgante M."/>
            <person name="Caboche M."/>
            <person name="Adam-Blondon A.-F."/>
            <person name="Weissenbach J."/>
            <person name="Quetier F."/>
            <person name="Wincker P."/>
        </authorList>
    </citation>
    <scope>NUCLEOTIDE SEQUENCE [LARGE SCALE GENOMIC DNA]</scope>
    <source>
        <strain evidence="2">cv. Pinot noir / PN40024</strain>
    </source>
</reference>
<keyword evidence="2" id="KW-1185">Reference proteome</keyword>
<dbReference type="AlphaFoldDB" id="D7TD58"/>
<protein>
    <submittedName>
        <fullName evidence="1">Uncharacterized protein</fullName>
    </submittedName>
</protein>
<evidence type="ECO:0000313" key="1">
    <source>
        <dbReference type="EMBL" id="CBI28431.3"/>
    </source>
</evidence>
<dbReference type="EMBL" id="FN595759">
    <property type="protein sequence ID" value="CBI28431.3"/>
    <property type="molecule type" value="Genomic_DNA"/>
</dbReference>
<dbReference type="PaxDb" id="29760-VIT_12s0057g00810.t01"/>
<organism evidence="1 2">
    <name type="scientific">Vitis vinifera</name>
    <name type="common">Grape</name>
    <dbReference type="NCBI Taxonomy" id="29760"/>
    <lineage>
        <taxon>Eukaryota</taxon>
        <taxon>Viridiplantae</taxon>
        <taxon>Streptophyta</taxon>
        <taxon>Embryophyta</taxon>
        <taxon>Tracheophyta</taxon>
        <taxon>Spermatophyta</taxon>
        <taxon>Magnoliopsida</taxon>
        <taxon>eudicotyledons</taxon>
        <taxon>Gunneridae</taxon>
        <taxon>Pentapetalae</taxon>
        <taxon>rosids</taxon>
        <taxon>Vitales</taxon>
        <taxon>Vitaceae</taxon>
        <taxon>Viteae</taxon>
        <taxon>Vitis</taxon>
    </lineage>
</organism>
<accession>D7TD58</accession>
<gene>
    <name evidence="1" type="ordered locus">VIT_12s0057g00810</name>
</gene>
<dbReference type="HOGENOM" id="CLU_3225655_0_0_1"/>